<dbReference type="InterPro" id="IPR018097">
    <property type="entry name" value="EGF_Ca-bd_CS"/>
</dbReference>
<keyword evidence="1 5" id="KW-0245">EGF-like domain</keyword>
<dbReference type="InterPro" id="IPR001881">
    <property type="entry name" value="EGF-like_Ca-bd_dom"/>
</dbReference>
<evidence type="ECO:0000259" key="6">
    <source>
        <dbReference type="PROSITE" id="PS50026"/>
    </source>
</evidence>
<reference evidence="8" key="3">
    <citation type="submission" date="2025-08" db="UniProtKB">
        <authorList>
            <consortium name="Ensembl"/>
        </authorList>
    </citation>
    <scope>IDENTIFICATION</scope>
</reference>
<dbReference type="InterPro" id="IPR000152">
    <property type="entry name" value="EGF-type_Asp/Asn_hydroxyl_site"/>
</dbReference>
<dbReference type="SMART" id="SM00181">
    <property type="entry name" value="EGF"/>
    <property type="match status" value="2"/>
</dbReference>
<evidence type="ECO:0000256" key="2">
    <source>
        <dbReference type="ARBA" id="ARBA00022729"/>
    </source>
</evidence>
<dbReference type="Pfam" id="PF00041">
    <property type="entry name" value="fn3"/>
    <property type="match status" value="2"/>
</dbReference>
<name>F6YI07_CIOIN</name>
<dbReference type="InterPro" id="IPR013783">
    <property type="entry name" value="Ig-like_fold"/>
</dbReference>
<dbReference type="PANTHER" id="PTHR46708:SF2">
    <property type="entry name" value="FIBRONECTIN TYPE-III DOMAIN-CONTAINING PROTEIN"/>
    <property type="match status" value="1"/>
</dbReference>
<feature type="domain" description="Fibronectin type-III" evidence="7">
    <location>
        <begin position="283"/>
        <end position="363"/>
    </location>
</feature>
<sequence>MSGATCVANTTCSTIDAAKCVNSDCFVNASPPVCMCRAGYEIHNSTYCSDINECGGSNSCHGNALCTNVPGSFRCSCNAHFLDMSGVGTTGIICQELAGITGANVAASDIKLSTVRVRWGSGSTGDNFTIYLLEEGSTSRVQEQVLAIGIQEYTFNGLMPNTSYSFNIYRRLGNVVSTTATINFITLPNLAVPVLNAVSPSDITSTSIKVTWSSVREPIDDYTFSVQPAGGSISTESIPANITEKLLSSLQPATQYTISILTRFGVNVSSASTLQQYTAPNPPESVSISTTSTYGELMLTWSAPTLGTTDNYVVTFNPTGPTFTRTTGATSGIITNLSPGTTYSVTISSQFMSISSTTVSASG</sequence>
<dbReference type="FunFam" id="2.10.25.10:FF:000038">
    <property type="entry name" value="Fibrillin 2"/>
    <property type="match status" value="1"/>
</dbReference>
<dbReference type="InterPro" id="IPR000742">
    <property type="entry name" value="EGF"/>
</dbReference>
<dbReference type="CDD" id="cd00054">
    <property type="entry name" value="EGF_CA"/>
    <property type="match status" value="1"/>
</dbReference>
<feature type="domain" description="EGF-like" evidence="6">
    <location>
        <begin position="50"/>
        <end position="95"/>
    </location>
</feature>
<dbReference type="PROSITE" id="PS00010">
    <property type="entry name" value="ASX_HYDROXYL"/>
    <property type="match status" value="1"/>
</dbReference>
<evidence type="ECO:0000313" key="8">
    <source>
        <dbReference type="Ensembl" id="ENSCINP00000008438.3"/>
    </source>
</evidence>
<dbReference type="PROSITE" id="PS50853">
    <property type="entry name" value="FN3"/>
    <property type="match status" value="3"/>
</dbReference>
<reference evidence="8" key="2">
    <citation type="journal article" date="2008" name="Genome Biol.">
        <title>Improved genome assembly and evidence-based global gene model set for the chordate Ciona intestinalis: new insight into intron and operon populations.</title>
        <authorList>
            <person name="Satou Y."/>
            <person name="Mineta K."/>
            <person name="Ogasawara M."/>
            <person name="Sasakura Y."/>
            <person name="Shoguchi E."/>
            <person name="Ueno K."/>
            <person name="Yamada L."/>
            <person name="Matsumoto J."/>
            <person name="Wasserscheid J."/>
            <person name="Dewar K."/>
            <person name="Wiley G.B."/>
            <person name="Macmil S.L."/>
            <person name="Roe B.A."/>
            <person name="Zeller R.W."/>
            <person name="Hastings K.E."/>
            <person name="Lemaire P."/>
            <person name="Lindquist E."/>
            <person name="Endo T."/>
            <person name="Hotta K."/>
            <person name="Inaba K."/>
        </authorList>
    </citation>
    <scope>NUCLEOTIDE SEQUENCE [LARGE SCALE GENOMIC DNA]</scope>
    <source>
        <strain evidence="8">wild type</strain>
    </source>
</reference>
<dbReference type="HOGENOM" id="CLU_764036_0_0_1"/>
<dbReference type="InParanoid" id="F6YI07"/>
<evidence type="ECO:0000256" key="5">
    <source>
        <dbReference type="PROSITE-ProRule" id="PRU00076"/>
    </source>
</evidence>
<dbReference type="Pfam" id="PF07645">
    <property type="entry name" value="EGF_CA"/>
    <property type="match status" value="1"/>
</dbReference>
<evidence type="ECO:0000256" key="1">
    <source>
        <dbReference type="ARBA" id="ARBA00022536"/>
    </source>
</evidence>
<dbReference type="Proteomes" id="UP000008144">
    <property type="component" value="Chromosome 6"/>
</dbReference>
<accession>F6YI07</accession>
<dbReference type="PROSITE" id="PS01187">
    <property type="entry name" value="EGF_CA"/>
    <property type="match status" value="1"/>
</dbReference>
<feature type="domain" description="Fibronectin type-III" evidence="7">
    <location>
        <begin position="193"/>
        <end position="282"/>
    </location>
</feature>
<dbReference type="InterPro" id="IPR036116">
    <property type="entry name" value="FN3_sf"/>
</dbReference>
<dbReference type="Gene3D" id="2.60.40.10">
    <property type="entry name" value="Immunoglobulins"/>
    <property type="match status" value="3"/>
</dbReference>
<keyword evidence="4" id="KW-1015">Disulfide bond</keyword>
<dbReference type="GO" id="GO:0005509">
    <property type="term" value="F:calcium ion binding"/>
    <property type="evidence" value="ECO:0007669"/>
    <property type="project" value="InterPro"/>
</dbReference>
<evidence type="ECO:0000256" key="4">
    <source>
        <dbReference type="ARBA" id="ARBA00023157"/>
    </source>
</evidence>
<evidence type="ECO:0000259" key="7">
    <source>
        <dbReference type="PROSITE" id="PS50853"/>
    </source>
</evidence>
<dbReference type="Ensembl" id="ENSCINT00000008438.3">
    <property type="protein sequence ID" value="ENSCINP00000008438.3"/>
    <property type="gene ID" value="ENSCING00000017570.2"/>
</dbReference>
<protein>
    <submittedName>
        <fullName evidence="8">Uncharacterized protein</fullName>
    </submittedName>
</protein>
<keyword evidence="9" id="KW-1185">Reference proteome</keyword>
<dbReference type="PANTHER" id="PTHR46708">
    <property type="entry name" value="TENASCIN"/>
    <property type="match status" value="1"/>
</dbReference>
<proteinExistence type="predicted"/>
<reference evidence="9" key="1">
    <citation type="journal article" date="2002" name="Science">
        <title>The draft genome of Ciona intestinalis: insights into chordate and vertebrate origins.</title>
        <authorList>
            <person name="Dehal P."/>
            <person name="Satou Y."/>
            <person name="Campbell R.K."/>
            <person name="Chapman J."/>
            <person name="Degnan B."/>
            <person name="De Tomaso A."/>
            <person name="Davidson B."/>
            <person name="Di Gregorio A."/>
            <person name="Gelpke M."/>
            <person name="Goodstein D.M."/>
            <person name="Harafuji N."/>
            <person name="Hastings K.E."/>
            <person name="Ho I."/>
            <person name="Hotta K."/>
            <person name="Huang W."/>
            <person name="Kawashima T."/>
            <person name="Lemaire P."/>
            <person name="Martinez D."/>
            <person name="Meinertzhagen I.A."/>
            <person name="Necula S."/>
            <person name="Nonaka M."/>
            <person name="Putnam N."/>
            <person name="Rash S."/>
            <person name="Saiga H."/>
            <person name="Satake M."/>
            <person name="Terry A."/>
            <person name="Yamada L."/>
            <person name="Wang H.G."/>
            <person name="Awazu S."/>
            <person name="Azumi K."/>
            <person name="Boore J."/>
            <person name="Branno M."/>
            <person name="Chin-Bow S."/>
            <person name="DeSantis R."/>
            <person name="Doyle S."/>
            <person name="Francino P."/>
            <person name="Keys D.N."/>
            <person name="Haga S."/>
            <person name="Hayashi H."/>
            <person name="Hino K."/>
            <person name="Imai K.S."/>
            <person name="Inaba K."/>
            <person name="Kano S."/>
            <person name="Kobayashi K."/>
            <person name="Kobayashi M."/>
            <person name="Lee B.I."/>
            <person name="Makabe K.W."/>
            <person name="Manohar C."/>
            <person name="Matassi G."/>
            <person name="Medina M."/>
            <person name="Mochizuki Y."/>
            <person name="Mount S."/>
            <person name="Morishita T."/>
            <person name="Miura S."/>
            <person name="Nakayama A."/>
            <person name="Nishizaka S."/>
            <person name="Nomoto H."/>
            <person name="Ohta F."/>
            <person name="Oishi K."/>
            <person name="Rigoutsos I."/>
            <person name="Sano M."/>
            <person name="Sasaki A."/>
            <person name="Sasakura Y."/>
            <person name="Shoguchi E."/>
            <person name="Shin-i T."/>
            <person name="Spagnuolo A."/>
            <person name="Stainier D."/>
            <person name="Suzuki M.M."/>
            <person name="Tassy O."/>
            <person name="Takatori N."/>
            <person name="Tokuoka M."/>
            <person name="Yagi K."/>
            <person name="Yoshizaki F."/>
            <person name="Wada S."/>
            <person name="Zhang C."/>
            <person name="Hyatt P.D."/>
            <person name="Larimer F."/>
            <person name="Detter C."/>
            <person name="Doggett N."/>
            <person name="Glavina T."/>
            <person name="Hawkins T."/>
            <person name="Richardson P."/>
            <person name="Lucas S."/>
            <person name="Kohara Y."/>
            <person name="Levine M."/>
            <person name="Satoh N."/>
            <person name="Rokhsar D.S."/>
        </authorList>
    </citation>
    <scope>NUCLEOTIDE SEQUENCE [LARGE SCALE GENOMIC DNA]</scope>
</reference>
<comment type="caution">
    <text evidence="5">Lacks conserved residue(s) required for the propagation of feature annotation.</text>
</comment>
<dbReference type="SMART" id="SM00179">
    <property type="entry name" value="EGF_CA"/>
    <property type="match status" value="1"/>
</dbReference>
<dbReference type="EMBL" id="EAAA01002290">
    <property type="status" value="NOT_ANNOTATED_CDS"/>
    <property type="molecule type" value="Genomic_DNA"/>
</dbReference>
<dbReference type="CDD" id="cd00063">
    <property type="entry name" value="FN3"/>
    <property type="match status" value="3"/>
</dbReference>
<evidence type="ECO:0000313" key="9">
    <source>
        <dbReference type="Proteomes" id="UP000008144"/>
    </source>
</evidence>
<dbReference type="SUPFAM" id="SSF49265">
    <property type="entry name" value="Fibronectin type III"/>
    <property type="match status" value="3"/>
</dbReference>
<dbReference type="Gene3D" id="2.10.25.10">
    <property type="entry name" value="Laminin"/>
    <property type="match status" value="1"/>
</dbReference>
<feature type="domain" description="Fibronectin type-III" evidence="7">
    <location>
        <begin position="101"/>
        <end position="190"/>
    </location>
</feature>
<reference evidence="8" key="4">
    <citation type="submission" date="2025-09" db="UniProtKB">
        <authorList>
            <consortium name="Ensembl"/>
        </authorList>
    </citation>
    <scope>IDENTIFICATION</scope>
</reference>
<dbReference type="InterPro" id="IPR050991">
    <property type="entry name" value="ECM_Regulatory_Proteins"/>
</dbReference>
<dbReference type="PROSITE" id="PS50026">
    <property type="entry name" value="EGF_3"/>
    <property type="match status" value="1"/>
</dbReference>
<keyword evidence="2" id="KW-0732">Signal</keyword>
<dbReference type="InterPro" id="IPR049883">
    <property type="entry name" value="NOTCH1_EGF-like"/>
</dbReference>
<dbReference type="InterPro" id="IPR003961">
    <property type="entry name" value="FN3_dom"/>
</dbReference>
<evidence type="ECO:0000256" key="3">
    <source>
        <dbReference type="ARBA" id="ARBA00022737"/>
    </source>
</evidence>
<dbReference type="OMA" id="WQIANET"/>
<keyword evidence="3" id="KW-0677">Repeat</keyword>
<organism evidence="8 9">
    <name type="scientific">Ciona intestinalis</name>
    <name type="common">Transparent sea squirt</name>
    <name type="synonym">Ascidia intestinalis</name>
    <dbReference type="NCBI Taxonomy" id="7719"/>
    <lineage>
        <taxon>Eukaryota</taxon>
        <taxon>Metazoa</taxon>
        <taxon>Chordata</taxon>
        <taxon>Tunicata</taxon>
        <taxon>Ascidiacea</taxon>
        <taxon>Phlebobranchia</taxon>
        <taxon>Cionidae</taxon>
        <taxon>Ciona</taxon>
    </lineage>
</organism>
<dbReference type="SUPFAM" id="SSF57196">
    <property type="entry name" value="EGF/Laminin"/>
    <property type="match status" value="1"/>
</dbReference>
<dbReference type="SMART" id="SM00060">
    <property type="entry name" value="FN3"/>
    <property type="match status" value="3"/>
</dbReference>
<dbReference type="AlphaFoldDB" id="F6YI07"/>